<proteinExistence type="predicted"/>
<sequence>MRCSTFFTTETELNKHLTLPIPCPLKISTSPPVGYNKEQERALRKRGRGPAEKQWKEIYKILFPLVSEELIPSPYYENNIEEWEKRRRRDLDQMQTYLGLELPRKVWRRLEQTSFQLPQPLQRQIFRQVIQIVEIAHADTFQSYRQQDINLPMRTDDPDITSYKPSNPDSAPQSQTTDGCGPEATLEPPGLSAMTEGTTHGGLSTSATGDIFEPFVPSSGLQYDLDSSVGDPNGMGQHHEGADWIDSQLWRF</sequence>
<protein>
    <submittedName>
        <fullName evidence="2">Uncharacterized protein</fullName>
    </submittedName>
</protein>
<dbReference type="OrthoDB" id="4738706at2759"/>
<evidence type="ECO:0000313" key="2">
    <source>
        <dbReference type="EMBL" id="KAF4480432.1"/>
    </source>
</evidence>
<accession>A0A7J6IW40</accession>
<dbReference type="GeneID" id="43605512"/>
<feature type="compositionally biased region" description="Polar residues" evidence="1">
    <location>
        <begin position="195"/>
        <end position="208"/>
    </location>
</feature>
<dbReference type="InParanoid" id="A0A7J6IW40"/>
<reference evidence="2 3" key="1">
    <citation type="submission" date="2012-08" db="EMBL/GenBank/DDBJ databases">
        <authorList>
            <person name="Gan P.H.P."/>
            <person name="Ikeda K."/>
            <person name="Irieda H."/>
            <person name="Narusaka M."/>
            <person name="O'Connell R.J."/>
            <person name="Narusaka Y."/>
            <person name="Takano Y."/>
            <person name="Kubo Y."/>
            <person name="Shirasu K."/>
        </authorList>
    </citation>
    <scope>NUCLEOTIDE SEQUENCE [LARGE SCALE GENOMIC DNA]</scope>
    <source>
        <strain evidence="2 3">Nara gc5</strain>
    </source>
</reference>
<dbReference type="AlphaFoldDB" id="A0A7J6IW40"/>
<comment type="caution">
    <text evidence="2">The sequence shown here is derived from an EMBL/GenBank/DDBJ whole genome shotgun (WGS) entry which is preliminary data.</text>
</comment>
<dbReference type="EMBL" id="ANPB02000006">
    <property type="protein sequence ID" value="KAF4480432.1"/>
    <property type="molecule type" value="Genomic_DNA"/>
</dbReference>
<evidence type="ECO:0000256" key="1">
    <source>
        <dbReference type="SAM" id="MobiDB-lite"/>
    </source>
</evidence>
<dbReference type="Proteomes" id="UP000011096">
    <property type="component" value="Unassembled WGS sequence"/>
</dbReference>
<reference evidence="2 3" key="2">
    <citation type="submission" date="2020-04" db="EMBL/GenBank/DDBJ databases">
        <title>Genome sequencing and assembly of multiple isolates from the Colletotrichum gloeosporioides species complex.</title>
        <authorList>
            <person name="Gan P."/>
            <person name="Shirasu K."/>
        </authorList>
    </citation>
    <scope>NUCLEOTIDE SEQUENCE [LARGE SCALE GENOMIC DNA]</scope>
    <source>
        <strain evidence="2 3">Nara gc5</strain>
    </source>
</reference>
<organism evidence="2 3">
    <name type="scientific">Colletotrichum fructicola (strain Nara gc5)</name>
    <name type="common">Anthracnose fungus</name>
    <name type="synonym">Colletotrichum gloeosporioides (strain Nara gc5)</name>
    <dbReference type="NCBI Taxonomy" id="1213859"/>
    <lineage>
        <taxon>Eukaryota</taxon>
        <taxon>Fungi</taxon>
        <taxon>Dikarya</taxon>
        <taxon>Ascomycota</taxon>
        <taxon>Pezizomycotina</taxon>
        <taxon>Sordariomycetes</taxon>
        <taxon>Hypocreomycetidae</taxon>
        <taxon>Glomerellales</taxon>
        <taxon>Glomerellaceae</taxon>
        <taxon>Colletotrichum</taxon>
        <taxon>Colletotrichum gloeosporioides species complex</taxon>
    </lineage>
</organism>
<keyword evidence="3" id="KW-1185">Reference proteome</keyword>
<dbReference type="RefSeq" id="XP_031881594.1">
    <property type="nucleotide sequence ID" value="XM_032021307.1"/>
</dbReference>
<name>A0A7J6IW40_COLFN</name>
<feature type="compositionally biased region" description="Polar residues" evidence="1">
    <location>
        <begin position="163"/>
        <end position="178"/>
    </location>
</feature>
<evidence type="ECO:0000313" key="3">
    <source>
        <dbReference type="Proteomes" id="UP000011096"/>
    </source>
</evidence>
<feature type="region of interest" description="Disordered" evidence="1">
    <location>
        <begin position="149"/>
        <end position="208"/>
    </location>
</feature>
<gene>
    <name evidence="2" type="ORF">CGGC5_v010510</name>
</gene>